<dbReference type="EMBL" id="JAQFWQ010000008">
    <property type="protein sequence ID" value="MDA2809908.1"/>
    <property type="molecule type" value="Genomic_DNA"/>
</dbReference>
<evidence type="ECO:0000256" key="2">
    <source>
        <dbReference type="ARBA" id="ARBA00010752"/>
    </source>
</evidence>
<organism evidence="11 12">
    <name type="scientific">Nocardiopsis endophytica</name>
    <dbReference type="NCBI Taxonomy" id="3018445"/>
    <lineage>
        <taxon>Bacteria</taxon>
        <taxon>Bacillati</taxon>
        <taxon>Actinomycetota</taxon>
        <taxon>Actinomycetes</taxon>
        <taxon>Streptosporangiales</taxon>
        <taxon>Nocardiopsidaceae</taxon>
        <taxon>Nocardiopsis</taxon>
    </lineage>
</organism>
<dbReference type="Pfam" id="PF02767">
    <property type="entry name" value="DNA_pol3_beta_2"/>
    <property type="match status" value="1"/>
</dbReference>
<dbReference type="PANTHER" id="PTHR30478">
    <property type="entry name" value="DNA POLYMERASE III SUBUNIT BETA"/>
    <property type="match status" value="1"/>
</dbReference>
<accession>A0ABT4TYY2</accession>
<dbReference type="InterPro" id="IPR022634">
    <property type="entry name" value="DNA_polIII_beta_N"/>
</dbReference>
<comment type="subcellular location">
    <subcellularLocation>
        <location evidence="1">Cytoplasm</location>
    </subcellularLocation>
</comment>
<evidence type="ECO:0000256" key="3">
    <source>
        <dbReference type="ARBA" id="ARBA00022490"/>
    </source>
</evidence>
<dbReference type="Gene3D" id="3.10.150.10">
    <property type="entry name" value="DNA Polymerase III, subunit A, domain 2"/>
    <property type="match status" value="3"/>
</dbReference>
<dbReference type="Pfam" id="PF00712">
    <property type="entry name" value="DNA_pol3_beta"/>
    <property type="match status" value="1"/>
</dbReference>
<evidence type="ECO:0000259" key="10">
    <source>
        <dbReference type="Pfam" id="PF02767"/>
    </source>
</evidence>
<name>A0ABT4TYY2_9ACTN</name>
<dbReference type="InterPro" id="IPR046938">
    <property type="entry name" value="DNA_clamp_sf"/>
</dbReference>
<dbReference type="CDD" id="cd00140">
    <property type="entry name" value="beta_clamp"/>
    <property type="match status" value="1"/>
</dbReference>
<evidence type="ECO:0000256" key="4">
    <source>
        <dbReference type="ARBA" id="ARBA00022679"/>
    </source>
</evidence>
<evidence type="ECO:0000256" key="7">
    <source>
        <dbReference type="ARBA" id="ARBA00022932"/>
    </source>
</evidence>
<keyword evidence="8" id="KW-0238">DNA-binding</keyword>
<evidence type="ECO:0000313" key="12">
    <source>
        <dbReference type="Proteomes" id="UP001527866"/>
    </source>
</evidence>
<evidence type="ECO:0000256" key="8">
    <source>
        <dbReference type="ARBA" id="ARBA00023125"/>
    </source>
</evidence>
<evidence type="ECO:0000256" key="1">
    <source>
        <dbReference type="ARBA" id="ARBA00004496"/>
    </source>
</evidence>
<dbReference type="SUPFAM" id="SSF55979">
    <property type="entry name" value="DNA clamp"/>
    <property type="match status" value="2"/>
</dbReference>
<dbReference type="RefSeq" id="WP_270683806.1">
    <property type="nucleotide sequence ID" value="NZ_JAQFWQ010000008.1"/>
</dbReference>
<dbReference type="Proteomes" id="UP001527866">
    <property type="component" value="Unassembled WGS sequence"/>
</dbReference>
<keyword evidence="6" id="KW-0235">DNA replication</keyword>
<comment type="caution">
    <text evidence="11">The sequence shown here is derived from an EMBL/GenBank/DDBJ whole genome shotgun (WGS) entry which is preliminary data.</text>
</comment>
<sequence length="397" mass="41463">MNPTAAPALMGGPAAATTRGELAAALSAAGLGVHSRPSLPVMGGVLVEADAHGDVHLTGCQYECAVTVALPGAAQAPGRMVVDHSEAVRVLKALVKGKGCVADATPIMLAVESSTAVMRADGCTVPLTTYDVDEYPPLPDTPRGSRVTVDRELIASELCRVKCARGTDTEVPATMGFHLAGTPDGVELAATDRYRLAVARIPVVDTEGPNIEALLPGPFLEHLIKHLTGPTVTIGLEANIASITSGDVTALVGLSGLDLPNYHRLLHLPGAQAVVVPRKGLIAAVERAAAICAAKKERYRHLALSIEPSSCAVTPVLDDAVRVTAPPVPVRMAGKLATPFELQFRADFLRDALSSFHGEHVALHITSPVKPVLFTDEDGAPGEHLAYQHLLMPVRTD</sequence>
<evidence type="ECO:0000313" key="11">
    <source>
        <dbReference type="EMBL" id="MDA2809908.1"/>
    </source>
</evidence>
<keyword evidence="3" id="KW-0963">Cytoplasm</keyword>
<proteinExistence type="inferred from homology"/>
<dbReference type="PANTHER" id="PTHR30478:SF0">
    <property type="entry name" value="BETA SLIDING CLAMP"/>
    <property type="match status" value="1"/>
</dbReference>
<reference evidence="11 12" key="1">
    <citation type="submission" date="2023-01" db="EMBL/GenBank/DDBJ databases">
        <title>Draft genome sequence of Nocardiopsis sp. RSe5-2 isolated from halophytes.</title>
        <authorList>
            <person name="Duangmal K."/>
            <person name="Chantavorakit T."/>
        </authorList>
    </citation>
    <scope>NUCLEOTIDE SEQUENCE [LARGE SCALE GENOMIC DNA]</scope>
    <source>
        <strain evidence="11 12">RSe5-2</strain>
    </source>
</reference>
<gene>
    <name evidence="11" type="ORF">O4J56_04595</name>
</gene>
<keyword evidence="7" id="KW-0239">DNA-directed DNA polymerase</keyword>
<dbReference type="SMART" id="SM00480">
    <property type="entry name" value="POL3Bc"/>
    <property type="match status" value="1"/>
</dbReference>
<keyword evidence="12" id="KW-1185">Reference proteome</keyword>
<feature type="domain" description="DNA polymerase III beta sliding clamp N-terminal" evidence="9">
    <location>
        <begin position="19"/>
        <end position="139"/>
    </location>
</feature>
<evidence type="ECO:0000256" key="6">
    <source>
        <dbReference type="ARBA" id="ARBA00022705"/>
    </source>
</evidence>
<feature type="domain" description="DNA polymerase III beta sliding clamp central" evidence="10">
    <location>
        <begin position="149"/>
        <end position="248"/>
    </location>
</feature>
<dbReference type="InterPro" id="IPR022637">
    <property type="entry name" value="DNA_polIII_beta_cen"/>
</dbReference>
<keyword evidence="4" id="KW-0808">Transferase</keyword>
<protein>
    <submittedName>
        <fullName evidence="11">DNA polymerase III subunit beta</fullName>
    </submittedName>
</protein>
<keyword evidence="5" id="KW-0548">Nucleotidyltransferase</keyword>
<dbReference type="InterPro" id="IPR001001">
    <property type="entry name" value="DNA_polIII_beta"/>
</dbReference>
<evidence type="ECO:0000256" key="5">
    <source>
        <dbReference type="ARBA" id="ARBA00022695"/>
    </source>
</evidence>
<evidence type="ECO:0000259" key="9">
    <source>
        <dbReference type="Pfam" id="PF00712"/>
    </source>
</evidence>
<comment type="similarity">
    <text evidence="2">Belongs to the beta sliding clamp family.</text>
</comment>